<dbReference type="AlphaFoldDB" id="A0A6C0DA51"/>
<name>A0A6C0DA51_9ZZZZ</name>
<proteinExistence type="predicted"/>
<sequence length="29" mass="3567">MSILMHIIMFRMLLKKEHAQLKENQLQNK</sequence>
<dbReference type="EMBL" id="MN739558">
    <property type="protein sequence ID" value="QHT13054.1"/>
    <property type="molecule type" value="Genomic_DNA"/>
</dbReference>
<organism evidence="1">
    <name type="scientific">viral metagenome</name>
    <dbReference type="NCBI Taxonomy" id="1070528"/>
    <lineage>
        <taxon>unclassified sequences</taxon>
        <taxon>metagenomes</taxon>
        <taxon>organismal metagenomes</taxon>
    </lineage>
</organism>
<reference evidence="1" key="1">
    <citation type="journal article" date="2020" name="Nature">
        <title>Giant virus diversity and host interactions through global metagenomics.</title>
        <authorList>
            <person name="Schulz F."/>
            <person name="Roux S."/>
            <person name="Paez-Espino D."/>
            <person name="Jungbluth S."/>
            <person name="Walsh D.A."/>
            <person name="Denef V.J."/>
            <person name="McMahon K.D."/>
            <person name="Konstantinidis K.T."/>
            <person name="Eloe-Fadrosh E.A."/>
            <person name="Kyrpides N.C."/>
            <person name="Woyke T."/>
        </authorList>
    </citation>
    <scope>NUCLEOTIDE SEQUENCE</scope>
    <source>
        <strain evidence="1">GVMAG-M-3300023174-130</strain>
    </source>
</reference>
<evidence type="ECO:0000313" key="1">
    <source>
        <dbReference type="EMBL" id="QHT13054.1"/>
    </source>
</evidence>
<protein>
    <submittedName>
        <fullName evidence="1">Uncharacterized protein</fullName>
    </submittedName>
</protein>
<accession>A0A6C0DA51</accession>